<dbReference type="EMBL" id="ML987189">
    <property type="protein sequence ID" value="KAF2256733.1"/>
    <property type="molecule type" value="Genomic_DNA"/>
</dbReference>
<protein>
    <recommendedName>
        <fullName evidence="4">Geranylgeranyl pyrophosphate synthetase</fullName>
    </recommendedName>
</protein>
<accession>A0A6A6J5H8</accession>
<feature type="compositionally biased region" description="Polar residues" evidence="1">
    <location>
        <begin position="73"/>
        <end position="83"/>
    </location>
</feature>
<feature type="compositionally biased region" description="Basic residues" evidence="1">
    <location>
        <begin position="45"/>
        <end position="56"/>
    </location>
</feature>
<evidence type="ECO:0000256" key="1">
    <source>
        <dbReference type="SAM" id="MobiDB-lite"/>
    </source>
</evidence>
<evidence type="ECO:0000313" key="2">
    <source>
        <dbReference type="EMBL" id="KAF2256733.1"/>
    </source>
</evidence>
<evidence type="ECO:0008006" key="4">
    <source>
        <dbReference type="Google" id="ProtNLM"/>
    </source>
</evidence>
<dbReference type="OrthoDB" id="420564at2759"/>
<organism evidence="2 3">
    <name type="scientific">Trematosphaeria pertusa</name>
    <dbReference type="NCBI Taxonomy" id="390896"/>
    <lineage>
        <taxon>Eukaryota</taxon>
        <taxon>Fungi</taxon>
        <taxon>Dikarya</taxon>
        <taxon>Ascomycota</taxon>
        <taxon>Pezizomycotina</taxon>
        <taxon>Dothideomycetes</taxon>
        <taxon>Pleosporomycetidae</taxon>
        <taxon>Pleosporales</taxon>
        <taxon>Massarineae</taxon>
        <taxon>Trematosphaeriaceae</taxon>
        <taxon>Trematosphaeria</taxon>
    </lineage>
</organism>
<reference evidence="2" key="1">
    <citation type="journal article" date="2020" name="Stud. Mycol.">
        <title>101 Dothideomycetes genomes: a test case for predicting lifestyles and emergence of pathogens.</title>
        <authorList>
            <person name="Haridas S."/>
            <person name="Albert R."/>
            <person name="Binder M."/>
            <person name="Bloem J."/>
            <person name="Labutti K."/>
            <person name="Salamov A."/>
            <person name="Andreopoulos B."/>
            <person name="Baker S."/>
            <person name="Barry K."/>
            <person name="Bills G."/>
            <person name="Bluhm B."/>
            <person name="Cannon C."/>
            <person name="Castanera R."/>
            <person name="Culley D."/>
            <person name="Daum C."/>
            <person name="Ezra D."/>
            <person name="Gonzalez J."/>
            <person name="Henrissat B."/>
            <person name="Kuo A."/>
            <person name="Liang C."/>
            <person name="Lipzen A."/>
            <person name="Lutzoni F."/>
            <person name="Magnuson J."/>
            <person name="Mondo S."/>
            <person name="Nolan M."/>
            <person name="Ohm R."/>
            <person name="Pangilinan J."/>
            <person name="Park H.-J."/>
            <person name="Ramirez L."/>
            <person name="Alfaro M."/>
            <person name="Sun H."/>
            <person name="Tritt A."/>
            <person name="Yoshinaga Y."/>
            <person name="Zwiers L.-H."/>
            <person name="Turgeon B."/>
            <person name="Goodwin S."/>
            <person name="Spatafora J."/>
            <person name="Crous P."/>
            <person name="Grigoriev I."/>
        </authorList>
    </citation>
    <scope>NUCLEOTIDE SEQUENCE</scope>
    <source>
        <strain evidence="2">CBS 122368</strain>
    </source>
</reference>
<evidence type="ECO:0000313" key="3">
    <source>
        <dbReference type="Proteomes" id="UP000800094"/>
    </source>
</evidence>
<name>A0A6A6J5H8_9PLEO</name>
<feature type="region of interest" description="Disordered" evidence="1">
    <location>
        <begin position="44"/>
        <end position="88"/>
    </location>
</feature>
<dbReference type="AlphaFoldDB" id="A0A6A6J5H8"/>
<dbReference type="PANTHER" id="PTHR35179">
    <property type="entry name" value="PROTEIN CBG02620"/>
    <property type="match status" value="1"/>
</dbReference>
<dbReference type="Proteomes" id="UP000800094">
    <property type="component" value="Unassembled WGS sequence"/>
</dbReference>
<dbReference type="GeneID" id="54574890"/>
<sequence length="526" mass="59458">MMHLGVEQRFGKNLAVSVLRTQSTPKKCVHQRHFNRRTIYTSVHKLAHRKTKMKQKRNVESEGASPAPPGSNLPEQSMESISGSVGERKRSSWKDLRARLRALCGAPLATFERLDFKSSSPRIGSGSGHQLLASWNIDHTDNIYVPGAPPRLSLPTSPSINLNWSLMPATVVRKVRGLSTSSDPLFESARFMSPKFEFRSLDVFCDLETIIDLYNGRDMITISTLPGTPAFLSRLRSKSLSRFSAPNADGRTELGPDPRIGAPFKCELSTVQQRGFAFEAAITQKETGLPPQTRHFRVIRYDFGQIALAIRFEVDAWEPVADRALHSDSGSHNNRYDVSDHTAKKDRGTERKVILAGYVVDASETVEIKTSKDDIRERFKGYLSDQYLAQAWFSRKSKLCLGMYNSNHDFRVETRNMSEGFALWERKHRSRLRWLHNFLRRVTTEVSKSSSKHCVAVPLNRSPGVEGRRWELYEVESGGLRFSDHMDFLARMAEYDSQSDQACSKGDRSSFPLELKDLCRPAVSVG</sequence>
<keyword evidence="3" id="KW-1185">Reference proteome</keyword>
<proteinExistence type="predicted"/>
<dbReference type="PANTHER" id="PTHR35179:SF1">
    <property type="entry name" value="INTEGRAL MEMBRANE PROTEIN"/>
    <property type="match status" value="1"/>
</dbReference>
<dbReference type="RefSeq" id="XP_033691737.1">
    <property type="nucleotide sequence ID" value="XM_033821560.1"/>
</dbReference>
<gene>
    <name evidence="2" type="ORF">BU26DRAFT_28581</name>
</gene>